<accession>M5R8S6</accession>
<organism evidence="1 2">
    <name type="scientific">Rhodopirellula maiorica SM1</name>
    <dbReference type="NCBI Taxonomy" id="1265738"/>
    <lineage>
        <taxon>Bacteria</taxon>
        <taxon>Pseudomonadati</taxon>
        <taxon>Planctomycetota</taxon>
        <taxon>Planctomycetia</taxon>
        <taxon>Pirellulales</taxon>
        <taxon>Pirellulaceae</taxon>
        <taxon>Novipirellula</taxon>
    </lineage>
</organism>
<dbReference type="PATRIC" id="fig|1265738.3.peg.7151"/>
<sequence>MRSHSVCDHRWLFHARTSVAIWKGRCSTSSPQLNKKQIHAVFLLGMHKRQSPISMSFSRSIVRFKWLCFVVVSVSGLWALAEEPEAEPNVVHIEKMRAFVDFLQTELKTATDLLERQSGSDAEVDRARAHLAIASHNLALAENNQAKVVRQIRLLVEIRSRQSERHERMAELGFGSELKRIIAMRRLASSRYLLARTQAKPADALDQLERAVQLYNDELTYLTKLQQQGAVSAMELNRARHRTTVAEHHLAHSKADSQSGLPKLRKSVVLCQQEYDQIQRLWQAGYADVIDEYDAHRHLLHAKLLLADIEKEPTAMQKQFDELIRLHKQTLPKLGSYRKGKIARLIIERELARDHARKAQFLRDGYLNVDLCIATMDF</sequence>
<dbReference type="EMBL" id="ANOG01001025">
    <property type="protein sequence ID" value="EMI15888.1"/>
    <property type="molecule type" value="Genomic_DNA"/>
</dbReference>
<gene>
    <name evidence="1" type="ORF">RMSM_07175</name>
</gene>
<comment type="caution">
    <text evidence="1">The sequence shown here is derived from an EMBL/GenBank/DDBJ whole genome shotgun (WGS) entry which is preliminary data.</text>
</comment>
<keyword evidence="2" id="KW-1185">Reference proteome</keyword>
<dbReference type="AlphaFoldDB" id="M5R8S6"/>
<protein>
    <submittedName>
        <fullName evidence="1">Uncharacterized protein</fullName>
    </submittedName>
</protein>
<evidence type="ECO:0000313" key="2">
    <source>
        <dbReference type="Proteomes" id="UP000011991"/>
    </source>
</evidence>
<reference evidence="1 2" key="1">
    <citation type="journal article" date="2013" name="Mar. Genomics">
        <title>Expression of sulfatases in Rhodopirellula baltica and the diversity of sulfatases in the genus Rhodopirellula.</title>
        <authorList>
            <person name="Wegner C.E."/>
            <person name="Richter-Heitmann T."/>
            <person name="Klindworth A."/>
            <person name="Klockow C."/>
            <person name="Richter M."/>
            <person name="Achstetter T."/>
            <person name="Glockner F.O."/>
            <person name="Harder J."/>
        </authorList>
    </citation>
    <scope>NUCLEOTIDE SEQUENCE [LARGE SCALE GENOMIC DNA]</scope>
    <source>
        <strain evidence="1 2">SM1</strain>
    </source>
</reference>
<proteinExistence type="predicted"/>
<evidence type="ECO:0000313" key="1">
    <source>
        <dbReference type="EMBL" id="EMI15888.1"/>
    </source>
</evidence>
<name>M5R8S6_9BACT</name>
<dbReference type="Proteomes" id="UP000011991">
    <property type="component" value="Unassembled WGS sequence"/>
</dbReference>